<name>A0A3R7MQW5_TRYRA</name>
<dbReference type="AlphaFoldDB" id="A0A3R7MQW5"/>
<dbReference type="GeneID" id="40327701"/>
<dbReference type="PROSITE" id="PS01159">
    <property type="entry name" value="WW_DOMAIN_1"/>
    <property type="match status" value="1"/>
</dbReference>
<accession>A0A3R7MQW5</accession>
<proteinExistence type="predicted"/>
<keyword evidence="1" id="KW-0175">Coiled coil</keyword>
<evidence type="ECO:0000313" key="4">
    <source>
        <dbReference type="Proteomes" id="UP000283634"/>
    </source>
</evidence>
<dbReference type="OMA" id="TIFCLTH"/>
<dbReference type="OrthoDB" id="243255at2759"/>
<dbReference type="Proteomes" id="UP000283634">
    <property type="component" value="Unassembled WGS sequence"/>
</dbReference>
<gene>
    <name evidence="3" type="ORF">TraAM80_03768</name>
</gene>
<evidence type="ECO:0000259" key="2">
    <source>
        <dbReference type="PROSITE" id="PS01159"/>
    </source>
</evidence>
<protein>
    <recommendedName>
        <fullName evidence="2">WW domain-containing protein</fullName>
    </recommendedName>
</protein>
<dbReference type="InterPro" id="IPR001202">
    <property type="entry name" value="WW_dom"/>
</dbReference>
<feature type="domain" description="WW" evidence="2">
    <location>
        <begin position="44"/>
        <end position="70"/>
    </location>
</feature>
<organism evidence="3 4">
    <name type="scientific">Trypanosoma rangeli</name>
    <dbReference type="NCBI Taxonomy" id="5698"/>
    <lineage>
        <taxon>Eukaryota</taxon>
        <taxon>Discoba</taxon>
        <taxon>Euglenozoa</taxon>
        <taxon>Kinetoplastea</taxon>
        <taxon>Metakinetoplastina</taxon>
        <taxon>Trypanosomatida</taxon>
        <taxon>Trypanosomatidae</taxon>
        <taxon>Trypanosoma</taxon>
        <taxon>Herpetosoma</taxon>
    </lineage>
</organism>
<evidence type="ECO:0000256" key="1">
    <source>
        <dbReference type="SAM" id="Coils"/>
    </source>
</evidence>
<dbReference type="RefSeq" id="XP_029239434.1">
    <property type="nucleotide sequence ID" value="XM_029380721.1"/>
</dbReference>
<dbReference type="EMBL" id="MKGL01000102">
    <property type="protein sequence ID" value="RNF06745.1"/>
    <property type="molecule type" value="Genomic_DNA"/>
</dbReference>
<keyword evidence="4" id="KW-1185">Reference proteome</keyword>
<reference evidence="3 4" key="1">
    <citation type="journal article" date="2018" name="BMC Genomics">
        <title>Genomic comparison of Trypanosoma conorhini and Trypanosoma rangeli to Trypanosoma cruzi strains of high and low virulence.</title>
        <authorList>
            <person name="Bradwell K.R."/>
            <person name="Koparde V.N."/>
            <person name="Matveyev A.V."/>
            <person name="Serrano M.G."/>
            <person name="Alves J.M."/>
            <person name="Parikh H."/>
            <person name="Huang B."/>
            <person name="Lee V."/>
            <person name="Espinosa-Alvarez O."/>
            <person name="Ortiz P.A."/>
            <person name="Costa-Martins A.G."/>
            <person name="Teixeira M.M."/>
            <person name="Buck G.A."/>
        </authorList>
    </citation>
    <scope>NUCLEOTIDE SEQUENCE [LARGE SCALE GENOMIC DNA]</scope>
    <source>
        <strain evidence="3 4">AM80</strain>
    </source>
</reference>
<comment type="caution">
    <text evidence="3">The sequence shown here is derived from an EMBL/GenBank/DDBJ whole genome shotgun (WGS) entry which is preliminary data.</text>
</comment>
<feature type="coiled-coil region" evidence="1">
    <location>
        <begin position="218"/>
        <end position="245"/>
    </location>
</feature>
<evidence type="ECO:0000313" key="3">
    <source>
        <dbReference type="EMBL" id="RNF06745.1"/>
    </source>
</evidence>
<sequence>MLGGPAGLPGNVVRGNTIFCLTHVDDRAYYIPRGYKLKDRIYCWRVKADRETGRIFYVNCGGLGESWALPDLLADNYDLRTQALDGSPRCFSSLSGLSPTARQVASEDAVAVLEAAAAVAVPSVELSNEAKQSRDDDTIFSLTSPSASNVCHGTREKTFFLASMQHSVADIYLNDITYLRSFDAEVQAPASAATTVRGEPDGARMPCEGSGAEFSPLEAQLRRQIEDYAEEVATLRQKLAERERILMEKDLALLELEERMVNMRLRMLKAVSAHRKATFP</sequence>